<dbReference type="Gene3D" id="3.50.50.60">
    <property type="entry name" value="FAD/NAD(P)-binding domain"/>
    <property type="match status" value="1"/>
</dbReference>
<evidence type="ECO:0000256" key="3">
    <source>
        <dbReference type="ARBA" id="ARBA00011048"/>
    </source>
</evidence>
<name>A0A7Y0B127_9HYPH</name>
<evidence type="ECO:0000256" key="2">
    <source>
        <dbReference type="ARBA" id="ARBA00001966"/>
    </source>
</evidence>
<dbReference type="GO" id="GO:0010181">
    <property type="term" value="F:FMN binding"/>
    <property type="evidence" value="ECO:0007669"/>
    <property type="project" value="InterPro"/>
</dbReference>
<evidence type="ECO:0000256" key="5">
    <source>
        <dbReference type="ARBA" id="ARBA00022643"/>
    </source>
</evidence>
<gene>
    <name evidence="11" type="ORF">HHL25_23230</name>
</gene>
<dbReference type="InterPro" id="IPR036188">
    <property type="entry name" value="FAD/NAD-bd_sf"/>
</dbReference>
<evidence type="ECO:0000256" key="4">
    <source>
        <dbReference type="ARBA" id="ARBA00022630"/>
    </source>
</evidence>
<dbReference type="InterPro" id="IPR013785">
    <property type="entry name" value="Aldolase_TIM"/>
</dbReference>
<dbReference type="GO" id="GO:0046872">
    <property type="term" value="F:metal ion binding"/>
    <property type="evidence" value="ECO:0007669"/>
    <property type="project" value="UniProtKB-KW"/>
</dbReference>
<dbReference type="InterPro" id="IPR001155">
    <property type="entry name" value="OxRdtase_FMN_N"/>
</dbReference>
<dbReference type="Gene3D" id="3.20.20.70">
    <property type="entry name" value="Aldolase class I"/>
    <property type="match status" value="1"/>
</dbReference>
<keyword evidence="5" id="KW-0288">FMN</keyword>
<dbReference type="GO" id="GO:0051536">
    <property type="term" value="F:iron-sulfur cluster binding"/>
    <property type="evidence" value="ECO:0007669"/>
    <property type="project" value="UniProtKB-KW"/>
</dbReference>
<dbReference type="Pfam" id="PF07992">
    <property type="entry name" value="Pyr_redox_2"/>
    <property type="match status" value="1"/>
</dbReference>
<keyword evidence="9" id="KW-0411">Iron-sulfur</keyword>
<evidence type="ECO:0000256" key="6">
    <source>
        <dbReference type="ARBA" id="ARBA00022723"/>
    </source>
</evidence>
<dbReference type="Proteomes" id="UP000541470">
    <property type="component" value="Unassembled WGS sequence"/>
</dbReference>
<dbReference type="PANTHER" id="PTHR42917:SF2">
    <property type="entry name" value="2,4-DIENOYL-COA REDUCTASE [(2E)-ENOYL-COA-PRODUCING]"/>
    <property type="match status" value="1"/>
</dbReference>
<sequence length="664" mass="71842">MTALFPKTFSEITLAGHTLRNRIVFGAHTANMSVNGLPGDQTIAYYVERAIGGAAMIVVEPMPVHPAAVLTRGNFRTCDDSVIPAFRKLTDRVKQHGAVVLQQLYHVGSHGDSDLSFHAHWSPSGGPSYHDSDGSHAMTEAEIEETIAAFVNAALRCKAAGFDGVEVWAAYGGLLDQFWTPFYNRREDRWGGSLENRTHFSREILTRIRQTCGPGFIVGLAVSDEPSCPTALNRDQLTEIVSGLDQDRLIDYVTCGSGGYFDYGSLMPTFLYPERLGTSLSARLKQVVRHALVTAESHIRTPENAEITIGEGSADLVSIVRGQIADPHLANKAREGTPEDIRGCLSCNQMCWGRRSRDYWISCLINPSVGRESEWGGDRFERVADPRTVLVVGGGPAGLEAARVAAERGHKVVLTEASDRLGGAFRLAGEQPRRAQILDLIRWYETRFEKLGVEVRLNTYVEGSDVAAIGADTVVLATGSLPQDNGFQKAMPDRASLAGIEHGNVHSAESVMARQARLGSRVVVVDETGGWKGCGTAWKLAEQGHKVVLVTPDALVGKELQRTAADAPLRRTLSGLGVQFRTETSVESWQGKSATLRSHLTGAHDTIDADSLVFATTNVAANWLALELAALGIAFVEIGDGVAPRQAPYAFYEGRRAAMAIGRG</sequence>
<keyword evidence="6" id="KW-0479">Metal-binding</keyword>
<keyword evidence="7" id="KW-0560">Oxidoreductase</keyword>
<feature type="domain" description="Rhodanese" evidence="10">
    <location>
        <begin position="519"/>
        <end position="557"/>
    </location>
</feature>
<organism evidence="11 12">
    <name type="scientific">Rhizobium terricola</name>
    <dbReference type="NCBI Taxonomy" id="2728849"/>
    <lineage>
        <taxon>Bacteria</taxon>
        <taxon>Pseudomonadati</taxon>
        <taxon>Pseudomonadota</taxon>
        <taxon>Alphaproteobacteria</taxon>
        <taxon>Hyphomicrobiales</taxon>
        <taxon>Rhizobiaceae</taxon>
        <taxon>Rhizobium/Agrobacterium group</taxon>
        <taxon>Rhizobium</taxon>
    </lineage>
</organism>
<dbReference type="Gene3D" id="3.40.50.720">
    <property type="entry name" value="NAD(P)-binding Rossmann-like Domain"/>
    <property type="match status" value="1"/>
</dbReference>
<comment type="caution">
    <text evidence="11">The sequence shown here is derived from an EMBL/GenBank/DDBJ whole genome shotgun (WGS) entry which is preliminary data.</text>
</comment>
<evidence type="ECO:0000256" key="8">
    <source>
        <dbReference type="ARBA" id="ARBA00023004"/>
    </source>
</evidence>
<evidence type="ECO:0000256" key="7">
    <source>
        <dbReference type="ARBA" id="ARBA00023002"/>
    </source>
</evidence>
<evidence type="ECO:0000313" key="12">
    <source>
        <dbReference type="Proteomes" id="UP000541470"/>
    </source>
</evidence>
<evidence type="ECO:0000256" key="9">
    <source>
        <dbReference type="ARBA" id="ARBA00023014"/>
    </source>
</evidence>
<keyword evidence="12" id="KW-1185">Reference proteome</keyword>
<dbReference type="SUPFAM" id="SSF51395">
    <property type="entry name" value="FMN-linked oxidoreductases"/>
    <property type="match status" value="1"/>
</dbReference>
<dbReference type="InterPro" id="IPR051793">
    <property type="entry name" value="NADH:flavin_oxidoreductase"/>
</dbReference>
<dbReference type="SUPFAM" id="SSF51905">
    <property type="entry name" value="FAD/NAD(P)-binding domain"/>
    <property type="match status" value="1"/>
</dbReference>
<comment type="cofactor">
    <cofactor evidence="2">
        <name>[4Fe-4S] cluster</name>
        <dbReference type="ChEBI" id="CHEBI:49883"/>
    </cofactor>
</comment>
<dbReference type="PANTHER" id="PTHR42917">
    <property type="entry name" value="2,4-DIENOYL-COA REDUCTASE"/>
    <property type="match status" value="1"/>
</dbReference>
<keyword evidence="8" id="KW-0408">Iron</keyword>
<evidence type="ECO:0000259" key="10">
    <source>
        <dbReference type="PROSITE" id="PS50206"/>
    </source>
</evidence>
<dbReference type="PRINTS" id="PR00368">
    <property type="entry name" value="FADPNR"/>
</dbReference>
<dbReference type="PRINTS" id="PR00411">
    <property type="entry name" value="PNDRDTASEI"/>
</dbReference>
<evidence type="ECO:0000256" key="1">
    <source>
        <dbReference type="ARBA" id="ARBA00001917"/>
    </source>
</evidence>
<dbReference type="InterPro" id="IPR001763">
    <property type="entry name" value="Rhodanese-like_dom"/>
</dbReference>
<dbReference type="AlphaFoldDB" id="A0A7Y0B127"/>
<comment type="similarity">
    <text evidence="3">In the N-terminal section; belongs to the NADH:flavin oxidoreductase/NADH oxidase family.</text>
</comment>
<comment type="cofactor">
    <cofactor evidence="1">
        <name>FMN</name>
        <dbReference type="ChEBI" id="CHEBI:58210"/>
    </cofactor>
</comment>
<dbReference type="EMBL" id="JABBGK010000013">
    <property type="protein sequence ID" value="NML77057.1"/>
    <property type="molecule type" value="Genomic_DNA"/>
</dbReference>
<dbReference type="SUPFAM" id="SSF51971">
    <property type="entry name" value="Nucleotide-binding domain"/>
    <property type="match status" value="1"/>
</dbReference>
<keyword evidence="4" id="KW-0285">Flavoprotein</keyword>
<proteinExistence type="inferred from homology"/>
<accession>A0A7Y0B127</accession>
<dbReference type="PROSITE" id="PS50206">
    <property type="entry name" value="RHODANESE_3"/>
    <property type="match status" value="1"/>
</dbReference>
<dbReference type="RefSeq" id="WP_169595628.1">
    <property type="nucleotide sequence ID" value="NZ_JABBGK010000013.1"/>
</dbReference>
<dbReference type="InterPro" id="IPR023753">
    <property type="entry name" value="FAD/NAD-binding_dom"/>
</dbReference>
<dbReference type="Pfam" id="PF00724">
    <property type="entry name" value="Oxidored_FMN"/>
    <property type="match status" value="1"/>
</dbReference>
<evidence type="ECO:0000313" key="11">
    <source>
        <dbReference type="EMBL" id="NML77057.1"/>
    </source>
</evidence>
<protein>
    <submittedName>
        <fullName evidence="11">FAD-dependent oxidoreductase</fullName>
    </submittedName>
</protein>
<reference evidence="11 12" key="1">
    <citation type="submission" date="2020-04" db="EMBL/GenBank/DDBJ databases">
        <title>Rhizobium sp. S-51 isolated from soil.</title>
        <authorList>
            <person name="Dahal R.H."/>
        </authorList>
    </citation>
    <scope>NUCLEOTIDE SEQUENCE [LARGE SCALE GENOMIC DNA]</scope>
    <source>
        <strain evidence="11 12">S-51</strain>
    </source>
</reference>
<dbReference type="GO" id="GO:0016491">
    <property type="term" value="F:oxidoreductase activity"/>
    <property type="evidence" value="ECO:0007669"/>
    <property type="project" value="UniProtKB-KW"/>
</dbReference>